<name>A0A1W2BRN4_9BURK</name>
<evidence type="ECO:0000256" key="3">
    <source>
        <dbReference type="ARBA" id="ARBA00022630"/>
    </source>
</evidence>
<evidence type="ECO:0000256" key="8">
    <source>
        <dbReference type="ARBA" id="ARBA00023002"/>
    </source>
</evidence>
<keyword evidence="9" id="KW-0511">Multifunctional enzyme</keyword>
<reference evidence="11 12" key="1">
    <citation type="submission" date="2017-04" db="EMBL/GenBank/DDBJ databases">
        <authorList>
            <person name="Afonso C.L."/>
            <person name="Miller P.J."/>
            <person name="Scott M.A."/>
            <person name="Spackman E."/>
            <person name="Goraichik I."/>
            <person name="Dimitrov K.M."/>
            <person name="Suarez D.L."/>
            <person name="Swayne D.E."/>
        </authorList>
    </citation>
    <scope>NUCLEOTIDE SEQUENCE [LARGE SCALE GENOMIC DNA]</scope>
    <source>
        <strain evidence="11 12">VK13</strain>
    </source>
</reference>
<evidence type="ECO:0000256" key="5">
    <source>
        <dbReference type="ARBA" id="ARBA00022691"/>
    </source>
</evidence>
<evidence type="ECO:0000256" key="4">
    <source>
        <dbReference type="ARBA" id="ARBA00022679"/>
    </source>
</evidence>
<protein>
    <submittedName>
        <fullName evidence="11">tRNA 5-methylaminomethyl-2-thiouridine biosynthesis bifunctional protein</fullName>
    </submittedName>
</protein>
<keyword evidence="7" id="KW-0274">FAD</keyword>
<keyword evidence="1" id="KW-0963">Cytoplasm</keyword>
<dbReference type="SUPFAM" id="SSF51905">
    <property type="entry name" value="FAD/NAD(P)-binding domain"/>
    <property type="match status" value="1"/>
</dbReference>
<keyword evidence="6" id="KW-0819">tRNA processing</keyword>
<dbReference type="Gene3D" id="3.30.9.10">
    <property type="entry name" value="D-Amino Acid Oxidase, subunit A, domain 2"/>
    <property type="match status" value="1"/>
</dbReference>
<sequence length="412" mass="45389">MHVIVLGAGIAGSLIAEKLATNSSYKITVVDQAHEAATKTSDHQLALVHPQVNKKSTKLQRFTQIANRLIWQKFQSSLRYPGVYQPNFDVDVSLEKLSELLLTLSFDPLEITPLDSNTALEKINLQCPGLWFNTAGIYDLKKISCEAIQTLKNQQHHWGEKIIRIQKNKGLWELINSKNETVCAGDALILATNFQTKELLKTIDIELPLRPVRGQLSRFIIPKQSQVGKCLPKTVMRGDGYCSPATEWDDDHWLWEVGSSYEEDNDCLTPSQQSAQANQKKGLLLIGLNNSEQKFVEHSNFVGLRSASKDRLPLIGPVHEHPGLFLATAYGSRGLIWATLGAELIHAYLAAFFAGTDFLAAGFLTATFAETDLTGLESELASSVSPARFFAGALTARASNSKPTFPSGLKAK</sequence>
<evidence type="ECO:0000256" key="2">
    <source>
        <dbReference type="ARBA" id="ARBA00022603"/>
    </source>
</evidence>
<keyword evidence="4" id="KW-0808">Transferase</keyword>
<evidence type="ECO:0000256" key="1">
    <source>
        <dbReference type="ARBA" id="ARBA00022490"/>
    </source>
</evidence>
<accession>A0A1W2BRN4</accession>
<dbReference type="AlphaFoldDB" id="A0A1W2BRN4"/>
<proteinExistence type="predicted"/>
<dbReference type="GO" id="GO:0016491">
    <property type="term" value="F:oxidoreductase activity"/>
    <property type="evidence" value="ECO:0007669"/>
    <property type="project" value="UniProtKB-KW"/>
</dbReference>
<dbReference type="Pfam" id="PF01266">
    <property type="entry name" value="DAO"/>
    <property type="match status" value="1"/>
</dbReference>
<dbReference type="GO" id="GO:0032259">
    <property type="term" value="P:methylation"/>
    <property type="evidence" value="ECO:0007669"/>
    <property type="project" value="UniProtKB-KW"/>
</dbReference>
<dbReference type="PANTHER" id="PTHR13847">
    <property type="entry name" value="SARCOSINE DEHYDROGENASE-RELATED"/>
    <property type="match status" value="1"/>
</dbReference>
<keyword evidence="3" id="KW-0285">Flavoprotein</keyword>
<dbReference type="InterPro" id="IPR006076">
    <property type="entry name" value="FAD-dep_OxRdtase"/>
</dbReference>
<evidence type="ECO:0000256" key="6">
    <source>
        <dbReference type="ARBA" id="ARBA00022694"/>
    </source>
</evidence>
<dbReference type="GO" id="GO:0005737">
    <property type="term" value="C:cytoplasm"/>
    <property type="evidence" value="ECO:0007669"/>
    <property type="project" value="TreeGrafter"/>
</dbReference>
<dbReference type="GO" id="GO:0008168">
    <property type="term" value="F:methyltransferase activity"/>
    <property type="evidence" value="ECO:0007669"/>
    <property type="project" value="UniProtKB-KW"/>
</dbReference>
<evidence type="ECO:0000259" key="10">
    <source>
        <dbReference type="Pfam" id="PF01266"/>
    </source>
</evidence>
<organism evidence="11 12">
    <name type="scientific">Polynucleobacter kasalickyi</name>
    <dbReference type="NCBI Taxonomy" id="1938817"/>
    <lineage>
        <taxon>Bacteria</taxon>
        <taxon>Pseudomonadati</taxon>
        <taxon>Pseudomonadota</taxon>
        <taxon>Betaproteobacteria</taxon>
        <taxon>Burkholderiales</taxon>
        <taxon>Burkholderiaceae</taxon>
        <taxon>Polynucleobacter</taxon>
    </lineage>
</organism>
<evidence type="ECO:0000313" key="11">
    <source>
        <dbReference type="EMBL" id="SMC75531.1"/>
    </source>
</evidence>
<gene>
    <name evidence="11" type="ORF">SAMN06296008_11519</name>
</gene>
<dbReference type="PANTHER" id="PTHR13847:SF283">
    <property type="entry name" value="TRNA 5-METHYLAMINOMETHYL-2-THIOURIDINE BIOSYNTHESIS BIFUNCTIONAL PROTEIN MNMC"/>
    <property type="match status" value="1"/>
</dbReference>
<keyword evidence="8" id="KW-0560">Oxidoreductase</keyword>
<keyword evidence="2" id="KW-0489">Methyltransferase</keyword>
<dbReference type="STRING" id="1938817.SAMN06296008_11519"/>
<keyword evidence="5" id="KW-0949">S-adenosyl-L-methionine</keyword>
<evidence type="ECO:0000256" key="9">
    <source>
        <dbReference type="ARBA" id="ARBA00023268"/>
    </source>
</evidence>
<dbReference type="OrthoDB" id="9786494at2"/>
<dbReference type="Proteomes" id="UP000192708">
    <property type="component" value="Unassembled WGS sequence"/>
</dbReference>
<feature type="domain" description="FAD dependent oxidoreductase" evidence="10">
    <location>
        <begin position="2"/>
        <end position="345"/>
    </location>
</feature>
<dbReference type="GO" id="GO:0008033">
    <property type="term" value="P:tRNA processing"/>
    <property type="evidence" value="ECO:0007669"/>
    <property type="project" value="UniProtKB-KW"/>
</dbReference>
<dbReference type="EMBL" id="FWXJ01000015">
    <property type="protein sequence ID" value="SMC75531.1"/>
    <property type="molecule type" value="Genomic_DNA"/>
</dbReference>
<evidence type="ECO:0000313" key="12">
    <source>
        <dbReference type="Proteomes" id="UP000192708"/>
    </source>
</evidence>
<evidence type="ECO:0000256" key="7">
    <source>
        <dbReference type="ARBA" id="ARBA00022827"/>
    </source>
</evidence>
<dbReference type="InterPro" id="IPR036188">
    <property type="entry name" value="FAD/NAD-bd_sf"/>
</dbReference>
<dbReference type="Gene3D" id="3.50.50.60">
    <property type="entry name" value="FAD/NAD(P)-binding domain"/>
    <property type="match status" value="1"/>
</dbReference>
<keyword evidence="12" id="KW-1185">Reference proteome</keyword>